<organism evidence="6 7">
    <name type="scientific">Actinomyces respiraculi</name>
    <dbReference type="NCBI Taxonomy" id="2744574"/>
    <lineage>
        <taxon>Bacteria</taxon>
        <taxon>Bacillati</taxon>
        <taxon>Actinomycetota</taxon>
        <taxon>Actinomycetes</taxon>
        <taxon>Actinomycetales</taxon>
        <taxon>Actinomycetaceae</taxon>
        <taxon>Actinomyces</taxon>
    </lineage>
</organism>
<gene>
    <name evidence="6" type="ORF">ID810_09220</name>
</gene>
<dbReference type="EMBL" id="CP063989">
    <property type="protein sequence ID" value="QPL04918.1"/>
    <property type="molecule type" value="Genomic_DNA"/>
</dbReference>
<dbReference type="PANTHER" id="PTHR30231:SF4">
    <property type="entry name" value="PROTEIN NEN2"/>
    <property type="match status" value="1"/>
</dbReference>
<protein>
    <submittedName>
        <fullName evidence="6">DNA polymerase III subunit epsilon</fullName>
    </submittedName>
</protein>
<dbReference type="AlphaFoldDB" id="A0A7T0LKC2"/>
<feature type="region of interest" description="Disordered" evidence="4">
    <location>
        <begin position="1"/>
        <end position="39"/>
    </location>
</feature>
<keyword evidence="2" id="KW-0378">Hydrolase</keyword>
<evidence type="ECO:0000256" key="4">
    <source>
        <dbReference type="SAM" id="MobiDB-lite"/>
    </source>
</evidence>
<reference evidence="6 7" key="1">
    <citation type="submission" date="2020-11" db="EMBL/GenBank/DDBJ databases">
        <title>Actinomyces sp. ZJ750.</title>
        <authorList>
            <person name="Zhou J."/>
        </authorList>
    </citation>
    <scope>NUCLEOTIDE SEQUENCE [LARGE SCALE GENOMIC DNA]</scope>
    <source>
        <strain evidence="6 7">ZJ750</strain>
    </source>
</reference>
<dbReference type="Proteomes" id="UP000594637">
    <property type="component" value="Chromosome"/>
</dbReference>
<dbReference type="Gene3D" id="3.30.420.10">
    <property type="entry name" value="Ribonuclease H-like superfamily/Ribonuclease H"/>
    <property type="match status" value="1"/>
</dbReference>
<dbReference type="RefSeq" id="WP_166855951.1">
    <property type="nucleotide sequence ID" value="NZ_CP063989.1"/>
</dbReference>
<dbReference type="GO" id="GO:0005829">
    <property type="term" value="C:cytosol"/>
    <property type="evidence" value="ECO:0007669"/>
    <property type="project" value="TreeGrafter"/>
</dbReference>
<keyword evidence="3" id="KW-0269">Exonuclease</keyword>
<keyword evidence="7" id="KW-1185">Reference proteome</keyword>
<evidence type="ECO:0000259" key="5">
    <source>
        <dbReference type="SMART" id="SM00479"/>
    </source>
</evidence>
<dbReference type="KEGG" id="arep:ID810_09220"/>
<dbReference type="GO" id="GO:0008408">
    <property type="term" value="F:3'-5' exonuclease activity"/>
    <property type="evidence" value="ECO:0007669"/>
    <property type="project" value="TreeGrafter"/>
</dbReference>
<evidence type="ECO:0000256" key="1">
    <source>
        <dbReference type="ARBA" id="ARBA00022722"/>
    </source>
</evidence>
<dbReference type="SMART" id="SM00479">
    <property type="entry name" value="EXOIII"/>
    <property type="match status" value="1"/>
</dbReference>
<feature type="compositionally biased region" description="Low complexity" evidence="4">
    <location>
        <begin position="1"/>
        <end position="23"/>
    </location>
</feature>
<dbReference type="InterPro" id="IPR012337">
    <property type="entry name" value="RNaseH-like_sf"/>
</dbReference>
<proteinExistence type="predicted"/>
<dbReference type="NCBIfam" id="NF005927">
    <property type="entry name" value="PRK07942.1"/>
    <property type="match status" value="1"/>
</dbReference>
<dbReference type="InterPro" id="IPR013520">
    <property type="entry name" value="Ribonucl_H"/>
</dbReference>
<keyword evidence="1" id="KW-0540">Nuclease</keyword>
<evidence type="ECO:0000256" key="3">
    <source>
        <dbReference type="ARBA" id="ARBA00022839"/>
    </source>
</evidence>
<dbReference type="SUPFAM" id="SSF53098">
    <property type="entry name" value="Ribonuclease H-like"/>
    <property type="match status" value="1"/>
</dbReference>
<evidence type="ECO:0000256" key="2">
    <source>
        <dbReference type="ARBA" id="ARBA00022801"/>
    </source>
</evidence>
<dbReference type="CDD" id="cd06127">
    <property type="entry name" value="DEDDh"/>
    <property type="match status" value="1"/>
</dbReference>
<sequence>MSHSTPRPRSSDSSTGTGTSSPTWVAGPLLGFDTETTGVSPTRDRLVTAALVFRGPLSSDGGRRQQVRTWLADPGVEIPAAAAAVHGITTERARAEGRPAAEVLEEVAGALATTMAQGTPVVAFNASFDLTLMEAELARHGLATLRQRLGGEIAPVLDPLVLDRAVDRWRKGKRRLGDMCAVYGVQVDEALHTAEVDVAATLDVLEAMARVHPQVAGTDLAALQGMQAEAHRAWATSFNQWLTRQGRTPDADPSWPLASNS</sequence>
<evidence type="ECO:0000313" key="6">
    <source>
        <dbReference type="EMBL" id="QPL04918.1"/>
    </source>
</evidence>
<feature type="domain" description="Exonuclease" evidence="5">
    <location>
        <begin position="28"/>
        <end position="214"/>
    </location>
</feature>
<evidence type="ECO:0000313" key="7">
    <source>
        <dbReference type="Proteomes" id="UP000594637"/>
    </source>
</evidence>
<dbReference type="InterPro" id="IPR036397">
    <property type="entry name" value="RNaseH_sf"/>
</dbReference>
<accession>A0A7T0LKC2</accession>
<dbReference type="Pfam" id="PF00929">
    <property type="entry name" value="RNase_T"/>
    <property type="match status" value="1"/>
</dbReference>
<name>A0A7T0LKC2_9ACTO</name>
<dbReference type="PANTHER" id="PTHR30231">
    <property type="entry name" value="DNA POLYMERASE III SUBUNIT EPSILON"/>
    <property type="match status" value="1"/>
</dbReference>
<dbReference type="GO" id="GO:0003676">
    <property type="term" value="F:nucleic acid binding"/>
    <property type="evidence" value="ECO:0007669"/>
    <property type="project" value="InterPro"/>
</dbReference>